<dbReference type="EMBL" id="QJKJ01002996">
    <property type="protein sequence ID" value="RDY00447.1"/>
    <property type="molecule type" value="Genomic_DNA"/>
</dbReference>
<reference evidence="1" key="1">
    <citation type="submission" date="2018-05" db="EMBL/GenBank/DDBJ databases">
        <title>Draft genome of Mucuna pruriens seed.</title>
        <authorList>
            <person name="Nnadi N.E."/>
            <person name="Vos R."/>
            <person name="Hasami M.H."/>
            <person name="Devisetty U.K."/>
            <person name="Aguiy J.C."/>
        </authorList>
    </citation>
    <scope>NUCLEOTIDE SEQUENCE [LARGE SCALE GENOMIC DNA]</scope>
    <source>
        <strain evidence="1">JCA_2017</strain>
    </source>
</reference>
<gene>
    <name evidence="1" type="ORF">CR513_16375</name>
</gene>
<proteinExistence type="predicted"/>
<name>A0A371HCI4_MUCPR</name>
<dbReference type="Proteomes" id="UP000257109">
    <property type="component" value="Unassembled WGS sequence"/>
</dbReference>
<keyword evidence="2" id="KW-1185">Reference proteome</keyword>
<comment type="caution">
    <text evidence="1">The sequence shown here is derived from an EMBL/GenBank/DDBJ whole genome shotgun (WGS) entry which is preliminary data.</text>
</comment>
<evidence type="ECO:0000313" key="2">
    <source>
        <dbReference type="Proteomes" id="UP000257109"/>
    </source>
</evidence>
<protein>
    <submittedName>
        <fullName evidence="1">Uncharacterized protein</fullName>
    </submittedName>
</protein>
<accession>A0A371HCI4</accession>
<organism evidence="1 2">
    <name type="scientific">Mucuna pruriens</name>
    <name type="common">Velvet bean</name>
    <name type="synonym">Dolichos pruriens</name>
    <dbReference type="NCBI Taxonomy" id="157652"/>
    <lineage>
        <taxon>Eukaryota</taxon>
        <taxon>Viridiplantae</taxon>
        <taxon>Streptophyta</taxon>
        <taxon>Embryophyta</taxon>
        <taxon>Tracheophyta</taxon>
        <taxon>Spermatophyta</taxon>
        <taxon>Magnoliopsida</taxon>
        <taxon>eudicotyledons</taxon>
        <taxon>Gunneridae</taxon>
        <taxon>Pentapetalae</taxon>
        <taxon>rosids</taxon>
        <taxon>fabids</taxon>
        <taxon>Fabales</taxon>
        <taxon>Fabaceae</taxon>
        <taxon>Papilionoideae</taxon>
        <taxon>50 kb inversion clade</taxon>
        <taxon>NPAAA clade</taxon>
        <taxon>indigoferoid/millettioid clade</taxon>
        <taxon>Phaseoleae</taxon>
        <taxon>Mucuna</taxon>
    </lineage>
</organism>
<sequence length="76" mass="8579">MSLLEKLAAQVTQGSETKKPKIIRGDHLDYQHTLMDLILNVRANPSTNSFAEQMENNERTLKELATPDVEKTPKSI</sequence>
<evidence type="ECO:0000313" key="1">
    <source>
        <dbReference type="EMBL" id="RDY00447.1"/>
    </source>
</evidence>
<dbReference type="AlphaFoldDB" id="A0A371HCI4"/>
<feature type="non-terminal residue" evidence="1">
    <location>
        <position position="1"/>
    </location>
</feature>